<dbReference type="EMBL" id="PGLV01000001">
    <property type="protein sequence ID" value="POZ55788.1"/>
    <property type="molecule type" value="Genomic_DNA"/>
</dbReference>
<dbReference type="Proteomes" id="UP000255295">
    <property type="component" value="Unassembled WGS sequence"/>
</dbReference>
<organism evidence="3 5">
    <name type="scientific">Lysinibacillus sphaericus</name>
    <name type="common">Bacillus sphaericus</name>
    <dbReference type="NCBI Taxonomy" id="1421"/>
    <lineage>
        <taxon>Bacteria</taxon>
        <taxon>Bacillati</taxon>
        <taxon>Bacillota</taxon>
        <taxon>Bacilli</taxon>
        <taxon>Bacillales</taxon>
        <taxon>Bacillaceae</taxon>
        <taxon>Lysinibacillus</taxon>
    </lineage>
</organism>
<evidence type="ECO:0000313" key="4">
    <source>
        <dbReference type="EMBL" id="SUV17916.1"/>
    </source>
</evidence>
<keyword evidence="4" id="KW-0456">Lyase</keyword>
<dbReference type="RefSeq" id="WP_024361274.1">
    <property type="nucleotide sequence ID" value="NZ_BJNS01000025.1"/>
</dbReference>
<keyword evidence="5" id="KW-1185">Reference proteome</keyword>
<reference evidence="3 5" key="2">
    <citation type="submission" date="2017-11" db="EMBL/GenBank/DDBJ databases">
        <title>Genome sequence of Lysinibacillus sphaericus, a lignin-degrading bacteria isolated from municipal solid waste soil.</title>
        <authorList>
            <person name="Persinoti G.F."/>
            <person name="Paixao D.A."/>
            <person name="Bugg T.D."/>
            <person name="Squina F.M."/>
        </authorList>
    </citation>
    <scope>NUCLEOTIDE SEQUENCE [LARGE SCALE GENOMIC DNA]</scope>
    <source>
        <strain evidence="3 5">A1</strain>
    </source>
</reference>
<keyword evidence="1" id="KW-0812">Transmembrane</keyword>
<dbReference type="EMBL" id="CP019980">
    <property type="protein sequence ID" value="AVK99031.1"/>
    <property type="molecule type" value="Genomic_DNA"/>
</dbReference>
<dbReference type="Proteomes" id="UP000238825">
    <property type="component" value="Chromosome"/>
</dbReference>
<dbReference type="GO" id="GO:0016829">
    <property type="term" value="F:lyase activity"/>
    <property type="evidence" value="ECO:0007669"/>
    <property type="project" value="UniProtKB-KW"/>
</dbReference>
<evidence type="ECO:0000256" key="1">
    <source>
        <dbReference type="SAM" id="Phobius"/>
    </source>
</evidence>
<accession>A0A2S5CYF9</accession>
<protein>
    <submittedName>
        <fullName evidence="4">Cysteine desulfhydrase</fullName>
        <ecNumber evidence="4">4.4.1.-</ecNumber>
    </submittedName>
    <submittedName>
        <fullName evidence="2">DUF2759 domain-containing protein</fullName>
    </submittedName>
</protein>
<name>A0A2S5CYF9_LYSSH</name>
<keyword evidence="1" id="KW-1133">Transmembrane helix</keyword>
<dbReference type="AlphaFoldDB" id="A0A2S5CYF9"/>
<evidence type="ECO:0000313" key="3">
    <source>
        <dbReference type="EMBL" id="POZ55788.1"/>
    </source>
</evidence>
<reference evidence="2 6" key="1">
    <citation type="submission" date="2017-03" db="EMBL/GenBank/DDBJ databases">
        <title>The whole genome sequencing and assembly of Lysinibacillus sphaericus DSM 28T strain.</title>
        <authorList>
            <person name="Lee Y.-J."/>
            <person name="Yi H."/>
            <person name="Bahn Y.-S."/>
            <person name="Kim J.F."/>
            <person name="Lee D.-W."/>
        </authorList>
    </citation>
    <scope>NUCLEOTIDE SEQUENCE [LARGE SCALE GENOMIC DNA]</scope>
    <source>
        <strain evidence="2 6">DSM 28</strain>
    </source>
</reference>
<keyword evidence="1" id="KW-0472">Membrane</keyword>
<dbReference type="InterPro" id="IPR024490">
    <property type="entry name" value="DUF2759"/>
</dbReference>
<dbReference type="GeneID" id="48276259"/>
<sequence length="59" mass="6374">MNLLMVIFGLVAILAVVGTFQAIKEKNLLSIVFNLASAGVFGWFVIMTIVHSGYPPALH</sequence>
<dbReference type="Pfam" id="PF10958">
    <property type="entry name" value="DUF2759"/>
    <property type="match status" value="1"/>
</dbReference>
<feature type="transmembrane region" description="Helical" evidence="1">
    <location>
        <begin position="32"/>
        <end position="54"/>
    </location>
</feature>
<dbReference type="EC" id="4.4.1.-" evidence="4"/>
<dbReference type="Proteomes" id="UP000237319">
    <property type="component" value="Unassembled WGS sequence"/>
</dbReference>
<dbReference type="EMBL" id="UFSZ01000001">
    <property type="protein sequence ID" value="SUV17916.1"/>
    <property type="molecule type" value="Genomic_DNA"/>
</dbReference>
<gene>
    <name evidence="2" type="ORF">LS41612_08585</name>
    <name evidence="3" type="ORF">LYSIN_00571</name>
    <name evidence="4" type="ORF">NCTC10338_03029</name>
</gene>
<evidence type="ECO:0000313" key="7">
    <source>
        <dbReference type="Proteomes" id="UP000255295"/>
    </source>
</evidence>
<evidence type="ECO:0000313" key="5">
    <source>
        <dbReference type="Proteomes" id="UP000237319"/>
    </source>
</evidence>
<evidence type="ECO:0000313" key="2">
    <source>
        <dbReference type="EMBL" id="AVK99031.1"/>
    </source>
</evidence>
<reference evidence="4 7" key="3">
    <citation type="submission" date="2018-06" db="EMBL/GenBank/DDBJ databases">
        <authorList>
            <consortium name="Pathogen Informatics"/>
            <person name="Doyle S."/>
        </authorList>
    </citation>
    <scope>NUCLEOTIDE SEQUENCE [LARGE SCALE GENOMIC DNA]</scope>
    <source>
        <strain evidence="4 7">NCTC10338</strain>
    </source>
</reference>
<evidence type="ECO:0000313" key="6">
    <source>
        <dbReference type="Proteomes" id="UP000238825"/>
    </source>
</evidence>
<proteinExistence type="predicted"/>